<sequence length="77" mass="8515">MDTVLRTEKAKTALATLSDLMDDILASYTMKMGKRTKDSKGVPELIMKNYKPSSRNTCVTPMPRVSACTMANVWGLT</sequence>
<proteinExistence type="predicted"/>
<dbReference type="EMBL" id="KV878588">
    <property type="protein sequence ID" value="OJJ57362.1"/>
    <property type="molecule type" value="Genomic_DNA"/>
</dbReference>
<dbReference type="AlphaFoldDB" id="A0A1L9TD70"/>
<organism evidence="1 2">
    <name type="scientific">Aspergillus sydowii CBS 593.65</name>
    <dbReference type="NCBI Taxonomy" id="1036612"/>
    <lineage>
        <taxon>Eukaryota</taxon>
        <taxon>Fungi</taxon>
        <taxon>Dikarya</taxon>
        <taxon>Ascomycota</taxon>
        <taxon>Pezizomycotina</taxon>
        <taxon>Eurotiomycetes</taxon>
        <taxon>Eurotiomycetidae</taxon>
        <taxon>Eurotiales</taxon>
        <taxon>Aspergillaceae</taxon>
        <taxon>Aspergillus</taxon>
        <taxon>Aspergillus subgen. Nidulantes</taxon>
    </lineage>
</organism>
<evidence type="ECO:0000313" key="1">
    <source>
        <dbReference type="EMBL" id="OJJ57362.1"/>
    </source>
</evidence>
<dbReference type="GeneID" id="63755902"/>
<keyword evidence="2" id="KW-1185">Reference proteome</keyword>
<protein>
    <submittedName>
        <fullName evidence="1">Uncharacterized protein</fullName>
    </submittedName>
</protein>
<reference evidence="2" key="1">
    <citation type="journal article" date="2017" name="Genome Biol.">
        <title>Comparative genomics reveals high biological diversity and specific adaptations in the industrially and medically important fungal genus Aspergillus.</title>
        <authorList>
            <person name="de Vries R.P."/>
            <person name="Riley R."/>
            <person name="Wiebenga A."/>
            <person name="Aguilar-Osorio G."/>
            <person name="Amillis S."/>
            <person name="Uchima C.A."/>
            <person name="Anderluh G."/>
            <person name="Asadollahi M."/>
            <person name="Askin M."/>
            <person name="Barry K."/>
            <person name="Battaglia E."/>
            <person name="Bayram O."/>
            <person name="Benocci T."/>
            <person name="Braus-Stromeyer S.A."/>
            <person name="Caldana C."/>
            <person name="Canovas D."/>
            <person name="Cerqueira G.C."/>
            <person name="Chen F."/>
            <person name="Chen W."/>
            <person name="Choi C."/>
            <person name="Clum A."/>
            <person name="Dos Santos R.A."/>
            <person name="Damasio A.R."/>
            <person name="Diallinas G."/>
            <person name="Emri T."/>
            <person name="Fekete E."/>
            <person name="Flipphi M."/>
            <person name="Freyberg S."/>
            <person name="Gallo A."/>
            <person name="Gournas C."/>
            <person name="Habgood R."/>
            <person name="Hainaut M."/>
            <person name="Harispe M.L."/>
            <person name="Henrissat B."/>
            <person name="Hilden K.S."/>
            <person name="Hope R."/>
            <person name="Hossain A."/>
            <person name="Karabika E."/>
            <person name="Karaffa L."/>
            <person name="Karanyi Z."/>
            <person name="Krasevec N."/>
            <person name="Kuo A."/>
            <person name="Kusch H."/>
            <person name="LaButti K."/>
            <person name="Lagendijk E.L."/>
            <person name="Lapidus A."/>
            <person name="Levasseur A."/>
            <person name="Lindquist E."/>
            <person name="Lipzen A."/>
            <person name="Logrieco A.F."/>
            <person name="MacCabe A."/>
            <person name="Maekelae M.R."/>
            <person name="Malavazi I."/>
            <person name="Melin P."/>
            <person name="Meyer V."/>
            <person name="Mielnichuk N."/>
            <person name="Miskei M."/>
            <person name="Molnar A.P."/>
            <person name="Mule G."/>
            <person name="Ngan C.Y."/>
            <person name="Orejas M."/>
            <person name="Orosz E."/>
            <person name="Ouedraogo J.P."/>
            <person name="Overkamp K.M."/>
            <person name="Park H.-S."/>
            <person name="Perrone G."/>
            <person name="Piumi F."/>
            <person name="Punt P.J."/>
            <person name="Ram A.F."/>
            <person name="Ramon A."/>
            <person name="Rauscher S."/>
            <person name="Record E."/>
            <person name="Riano-Pachon D.M."/>
            <person name="Robert V."/>
            <person name="Roehrig J."/>
            <person name="Ruller R."/>
            <person name="Salamov A."/>
            <person name="Salih N.S."/>
            <person name="Samson R.A."/>
            <person name="Sandor E."/>
            <person name="Sanguinetti M."/>
            <person name="Schuetze T."/>
            <person name="Sepcic K."/>
            <person name="Shelest E."/>
            <person name="Sherlock G."/>
            <person name="Sophianopoulou V."/>
            <person name="Squina F.M."/>
            <person name="Sun H."/>
            <person name="Susca A."/>
            <person name="Todd R.B."/>
            <person name="Tsang A."/>
            <person name="Unkles S.E."/>
            <person name="van de Wiele N."/>
            <person name="van Rossen-Uffink D."/>
            <person name="Oliveira J.V."/>
            <person name="Vesth T.C."/>
            <person name="Visser J."/>
            <person name="Yu J.-H."/>
            <person name="Zhou M."/>
            <person name="Andersen M.R."/>
            <person name="Archer D.B."/>
            <person name="Baker S.E."/>
            <person name="Benoit I."/>
            <person name="Brakhage A.A."/>
            <person name="Braus G.H."/>
            <person name="Fischer R."/>
            <person name="Frisvad J.C."/>
            <person name="Goldman G.H."/>
            <person name="Houbraken J."/>
            <person name="Oakley B."/>
            <person name="Pocsi I."/>
            <person name="Scazzocchio C."/>
            <person name="Seiboth B."/>
            <person name="vanKuyk P.A."/>
            <person name="Wortman J."/>
            <person name="Dyer P.S."/>
            <person name="Grigoriev I.V."/>
        </authorList>
    </citation>
    <scope>NUCLEOTIDE SEQUENCE [LARGE SCALE GENOMIC DNA]</scope>
    <source>
        <strain evidence="2">CBS 593.65</strain>
    </source>
</reference>
<gene>
    <name evidence="1" type="ORF">ASPSYDRAFT_1051820</name>
</gene>
<name>A0A1L9TD70_9EURO</name>
<dbReference type="Proteomes" id="UP000184356">
    <property type="component" value="Unassembled WGS sequence"/>
</dbReference>
<accession>A0A1L9TD70</accession>
<dbReference type="VEuPathDB" id="FungiDB:ASPSYDRAFT_1051820"/>
<dbReference type="RefSeq" id="XP_040701168.1">
    <property type="nucleotide sequence ID" value="XM_040839829.1"/>
</dbReference>
<evidence type="ECO:0000313" key="2">
    <source>
        <dbReference type="Proteomes" id="UP000184356"/>
    </source>
</evidence>